<name>A0ABS6SK43_9SPHN</name>
<dbReference type="Pfam" id="PF02397">
    <property type="entry name" value="Bac_transf"/>
    <property type="match status" value="1"/>
</dbReference>
<keyword evidence="4 8" id="KW-0812">Transmembrane</keyword>
<evidence type="ECO:0000256" key="4">
    <source>
        <dbReference type="ARBA" id="ARBA00022692"/>
    </source>
</evidence>
<evidence type="ECO:0000259" key="9">
    <source>
        <dbReference type="Pfam" id="PF02397"/>
    </source>
</evidence>
<keyword evidence="6 8" id="KW-0472">Membrane</keyword>
<feature type="transmembrane region" description="Helical" evidence="8">
    <location>
        <begin position="32"/>
        <end position="54"/>
    </location>
</feature>
<keyword evidence="11" id="KW-1185">Reference proteome</keyword>
<dbReference type="NCBIfam" id="TIGR03025">
    <property type="entry name" value="EPS_sugtrans"/>
    <property type="match status" value="1"/>
</dbReference>
<feature type="domain" description="Bacterial sugar transferase" evidence="9">
    <location>
        <begin position="274"/>
        <end position="461"/>
    </location>
</feature>
<protein>
    <submittedName>
        <fullName evidence="10">Sugar transferase</fullName>
    </submittedName>
</protein>
<evidence type="ECO:0000313" key="10">
    <source>
        <dbReference type="EMBL" id="MBV7265383.1"/>
    </source>
</evidence>
<dbReference type="InterPro" id="IPR003362">
    <property type="entry name" value="Bact_transf"/>
</dbReference>
<feature type="transmembrane region" description="Helical" evidence="8">
    <location>
        <begin position="129"/>
        <end position="151"/>
    </location>
</feature>
<dbReference type="GO" id="GO:0016740">
    <property type="term" value="F:transferase activity"/>
    <property type="evidence" value="ECO:0007669"/>
    <property type="project" value="UniProtKB-KW"/>
</dbReference>
<evidence type="ECO:0000256" key="5">
    <source>
        <dbReference type="ARBA" id="ARBA00022989"/>
    </source>
</evidence>
<keyword evidence="3 10" id="KW-0808">Transferase</keyword>
<evidence type="ECO:0000256" key="2">
    <source>
        <dbReference type="ARBA" id="ARBA00006464"/>
    </source>
</evidence>
<feature type="transmembrane region" description="Helical" evidence="8">
    <location>
        <begin position="95"/>
        <end position="117"/>
    </location>
</feature>
<evidence type="ECO:0000313" key="11">
    <source>
        <dbReference type="Proteomes" id="UP000699975"/>
    </source>
</evidence>
<evidence type="ECO:0000256" key="6">
    <source>
        <dbReference type="ARBA" id="ARBA00023136"/>
    </source>
</evidence>
<feature type="transmembrane region" description="Helical" evidence="8">
    <location>
        <begin position="279"/>
        <end position="298"/>
    </location>
</feature>
<reference evidence="10 11" key="1">
    <citation type="submission" date="2021-04" db="EMBL/GenBank/DDBJ databases">
        <authorList>
            <person name="Pira H."/>
            <person name="Risdian C."/>
            <person name="Wink J."/>
        </authorList>
    </citation>
    <scope>NUCLEOTIDE SEQUENCE [LARGE SCALE GENOMIC DNA]</scope>
    <source>
        <strain evidence="10 11">WH131</strain>
    </source>
</reference>
<gene>
    <name evidence="10" type="ORF">KCG45_04270</name>
</gene>
<dbReference type="EMBL" id="JAGSPB010000001">
    <property type="protein sequence ID" value="MBV7265383.1"/>
    <property type="molecule type" value="Genomic_DNA"/>
</dbReference>
<evidence type="ECO:0000256" key="1">
    <source>
        <dbReference type="ARBA" id="ARBA00004141"/>
    </source>
</evidence>
<organism evidence="10 11">
    <name type="scientific">Erythrobacter ani</name>
    <dbReference type="NCBI Taxonomy" id="2827235"/>
    <lineage>
        <taxon>Bacteria</taxon>
        <taxon>Pseudomonadati</taxon>
        <taxon>Pseudomonadota</taxon>
        <taxon>Alphaproteobacteria</taxon>
        <taxon>Sphingomonadales</taxon>
        <taxon>Erythrobacteraceae</taxon>
        <taxon>Erythrobacter/Porphyrobacter group</taxon>
        <taxon>Erythrobacter</taxon>
    </lineage>
</organism>
<comment type="subcellular location">
    <subcellularLocation>
        <location evidence="1">Membrane</location>
        <topology evidence="1">Multi-pass membrane protein</topology>
    </subcellularLocation>
</comment>
<sequence length="467" mass="52597">MNKITGPLLEAKKTDGIDVKVVPSLEKTRFRIYISMMAMDAVILHLSFVTAAFLYEGFRWQNQSLIAAQIILPLYFTIALYNRSYGARALAEWTYAARQALTSLMLSAAFVSFVAFYTKSTAQFSRVGVTLGLLLTAMALVASRWLIIRLIERFWNGKTRNFLIIQDGGPDFTLATADVISAREYQIDPAADDPYVLDRLGKLLRNRDKVIVSCPRERRNQWAFRLKSSGVHGEIVSEPARELGALGVQRYDDPDRTTLVVSTGPLSVRGRATKRAFDVLVASCGLILLSPLFLIVAACIKLTDGGPVLFVQQRTGRGNQLFKLLKFRSMRMDGLDTNGGRSTARRDDRVTRIGALIRRTSIDELPQLINVLRGEMSIVGPRPHAVESQAEDKYFWQIHALYWQRHCLKPGLTGLAQVRGHRGATEQEKDLTDRLQSDLEYIAGWSLMRDFQIIVRTLRVLTHDNAY</sequence>
<dbReference type="PANTHER" id="PTHR30576:SF0">
    <property type="entry name" value="UNDECAPRENYL-PHOSPHATE N-ACETYLGALACTOSAMINYL 1-PHOSPHATE TRANSFERASE-RELATED"/>
    <property type="match status" value="1"/>
</dbReference>
<dbReference type="Proteomes" id="UP000699975">
    <property type="component" value="Unassembled WGS sequence"/>
</dbReference>
<keyword evidence="7" id="KW-0270">Exopolysaccharide synthesis</keyword>
<comment type="similarity">
    <text evidence="2">Belongs to the bacterial sugar transferase family.</text>
</comment>
<dbReference type="RefSeq" id="WP_218315846.1">
    <property type="nucleotide sequence ID" value="NZ_JAGSPB010000001.1"/>
</dbReference>
<dbReference type="PANTHER" id="PTHR30576">
    <property type="entry name" value="COLANIC BIOSYNTHESIS UDP-GLUCOSE LIPID CARRIER TRANSFERASE"/>
    <property type="match status" value="1"/>
</dbReference>
<evidence type="ECO:0000256" key="7">
    <source>
        <dbReference type="ARBA" id="ARBA00023169"/>
    </source>
</evidence>
<evidence type="ECO:0000256" key="3">
    <source>
        <dbReference type="ARBA" id="ARBA00022679"/>
    </source>
</evidence>
<evidence type="ECO:0000256" key="8">
    <source>
        <dbReference type="SAM" id="Phobius"/>
    </source>
</evidence>
<comment type="caution">
    <text evidence="10">The sequence shown here is derived from an EMBL/GenBank/DDBJ whole genome shotgun (WGS) entry which is preliminary data.</text>
</comment>
<keyword evidence="5 8" id="KW-1133">Transmembrane helix</keyword>
<feature type="transmembrane region" description="Helical" evidence="8">
    <location>
        <begin position="66"/>
        <end position="83"/>
    </location>
</feature>
<proteinExistence type="inferred from homology"/>
<dbReference type="InterPro" id="IPR017475">
    <property type="entry name" value="EPS_sugar_tfrase"/>
</dbReference>
<accession>A0ABS6SK43</accession>